<protein>
    <submittedName>
        <fullName evidence="2">Uncharacterized protein</fullName>
    </submittedName>
</protein>
<evidence type="ECO:0000313" key="3">
    <source>
        <dbReference type="Proteomes" id="UP000265716"/>
    </source>
</evidence>
<feature type="region of interest" description="Disordered" evidence="1">
    <location>
        <begin position="241"/>
        <end position="262"/>
    </location>
</feature>
<accession>A0A397C9G6</accession>
<proteinExistence type="predicted"/>
<organism evidence="2 3">
    <name type="scientific">Aphanomyces astaci</name>
    <name type="common">Crayfish plague agent</name>
    <dbReference type="NCBI Taxonomy" id="112090"/>
    <lineage>
        <taxon>Eukaryota</taxon>
        <taxon>Sar</taxon>
        <taxon>Stramenopiles</taxon>
        <taxon>Oomycota</taxon>
        <taxon>Saprolegniomycetes</taxon>
        <taxon>Saprolegniales</taxon>
        <taxon>Verrucalvaceae</taxon>
        <taxon>Aphanomyces</taxon>
    </lineage>
</organism>
<dbReference type="VEuPathDB" id="FungiDB:H257_05267"/>
<comment type="caution">
    <text evidence="2">The sequence shown here is derived from an EMBL/GenBank/DDBJ whole genome shotgun (WGS) entry which is preliminary data.</text>
</comment>
<reference evidence="2 3" key="1">
    <citation type="submission" date="2018-08" db="EMBL/GenBank/DDBJ databases">
        <title>Aphanomyces genome sequencing and annotation.</title>
        <authorList>
            <person name="Minardi D."/>
            <person name="Oidtmann B."/>
            <person name="Van Der Giezen M."/>
            <person name="Studholme D.J."/>
        </authorList>
    </citation>
    <scope>NUCLEOTIDE SEQUENCE [LARGE SCALE GENOMIC DNA]</scope>
    <source>
        <strain evidence="2 3">SA</strain>
    </source>
</reference>
<dbReference type="Proteomes" id="UP000265716">
    <property type="component" value="Unassembled WGS sequence"/>
</dbReference>
<dbReference type="AlphaFoldDB" id="A0A397C9G6"/>
<evidence type="ECO:0000256" key="1">
    <source>
        <dbReference type="SAM" id="MobiDB-lite"/>
    </source>
</evidence>
<sequence length="296" mass="33031">MEGDRSTADANEFPTPRNEPTVKRWPATIYDYMAKRVVDGRIAALDVEHGQWHRPVVSHIDQQLIVPVSVDVAPSFAPPSKKRKKLTQLDVDFELQSSQLPTQHHVVATCPGALPAENFEILQIFARFGQIPSGAQVVRGADALGFQLFSTSCTRRLVSRRKNQPDCCDPCFGLFVDANLKKRIFQNMKTYGRVLAAIDSPELPHGSLVDLQNFLKIPVRNMNHAGKKLRLLVEQFIEHHKPPLRPQDDSDGATDRHTQAKAQEAELSLRVAKVKAQHELLKLGISMGDANGLLML</sequence>
<dbReference type="EMBL" id="QUTC01009032">
    <property type="protein sequence ID" value="RHY42067.1"/>
    <property type="molecule type" value="Genomic_DNA"/>
</dbReference>
<gene>
    <name evidence="2" type="ORF">DYB38_012551</name>
</gene>
<evidence type="ECO:0000313" key="2">
    <source>
        <dbReference type="EMBL" id="RHY42067.1"/>
    </source>
</evidence>
<name>A0A397C9G6_APHAT</name>